<keyword evidence="3 13" id="KW-0812">Transmembrane</keyword>
<evidence type="ECO:0000256" key="2">
    <source>
        <dbReference type="ARBA" id="ARBA00012202"/>
    </source>
</evidence>
<keyword evidence="11" id="KW-0456">Lyase</keyword>
<evidence type="ECO:0000256" key="3">
    <source>
        <dbReference type="ARBA" id="ARBA00022692"/>
    </source>
</evidence>
<organism evidence="15 16">
    <name type="scientific">Stylophora pistillata</name>
    <name type="common">Smooth cauliflower coral</name>
    <dbReference type="NCBI Taxonomy" id="50429"/>
    <lineage>
        <taxon>Eukaryota</taxon>
        <taxon>Metazoa</taxon>
        <taxon>Cnidaria</taxon>
        <taxon>Anthozoa</taxon>
        <taxon>Hexacorallia</taxon>
        <taxon>Scleractinia</taxon>
        <taxon>Astrocoeniina</taxon>
        <taxon>Pocilloporidae</taxon>
        <taxon>Stylophora</taxon>
    </lineage>
</organism>
<keyword evidence="6 13" id="KW-1133">Transmembrane helix</keyword>
<evidence type="ECO:0000256" key="4">
    <source>
        <dbReference type="ARBA" id="ARBA00022729"/>
    </source>
</evidence>
<accession>A0A2B4RAW1</accession>
<comment type="subcellular location">
    <subcellularLocation>
        <location evidence="1">Membrane</location>
        <topology evidence="1">Single-pass type I membrane protein</topology>
    </subcellularLocation>
</comment>
<protein>
    <recommendedName>
        <fullName evidence="2">guanylate cyclase</fullName>
        <ecNumber evidence="2">4.6.1.2</ecNumber>
    </recommendedName>
</protein>
<dbReference type="GO" id="GO:0004016">
    <property type="term" value="F:adenylate cyclase activity"/>
    <property type="evidence" value="ECO:0007669"/>
    <property type="project" value="TreeGrafter"/>
</dbReference>
<dbReference type="Pfam" id="PF08376">
    <property type="entry name" value="NIT"/>
    <property type="match status" value="1"/>
</dbReference>
<dbReference type="SMART" id="SM00044">
    <property type="entry name" value="CYCc"/>
    <property type="match status" value="1"/>
</dbReference>
<evidence type="ECO:0000256" key="13">
    <source>
        <dbReference type="SAM" id="Phobius"/>
    </source>
</evidence>
<dbReference type="InterPro" id="IPR001054">
    <property type="entry name" value="A/G_cyclase"/>
</dbReference>
<dbReference type="Gene3D" id="6.10.250.780">
    <property type="match status" value="1"/>
</dbReference>
<dbReference type="Proteomes" id="UP000225706">
    <property type="component" value="Unassembled WGS sequence"/>
</dbReference>
<dbReference type="GO" id="GO:0005525">
    <property type="term" value="F:GTP binding"/>
    <property type="evidence" value="ECO:0007669"/>
    <property type="project" value="UniProtKB-KW"/>
</dbReference>
<evidence type="ECO:0000256" key="10">
    <source>
        <dbReference type="ARBA" id="ARBA00023180"/>
    </source>
</evidence>
<evidence type="ECO:0000313" key="16">
    <source>
        <dbReference type="Proteomes" id="UP000225706"/>
    </source>
</evidence>
<dbReference type="GO" id="GO:0005886">
    <property type="term" value="C:plasma membrane"/>
    <property type="evidence" value="ECO:0007669"/>
    <property type="project" value="TreeGrafter"/>
</dbReference>
<keyword evidence="4" id="KW-0732">Signal</keyword>
<dbReference type="SUPFAM" id="SSF55073">
    <property type="entry name" value="Nucleotide cyclase"/>
    <property type="match status" value="1"/>
</dbReference>
<keyword evidence="16" id="KW-1185">Reference proteome</keyword>
<dbReference type="GO" id="GO:0001653">
    <property type="term" value="F:peptide receptor activity"/>
    <property type="evidence" value="ECO:0007669"/>
    <property type="project" value="TreeGrafter"/>
</dbReference>
<dbReference type="CDD" id="cd07302">
    <property type="entry name" value="CHD"/>
    <property type="match status" value="1"/>
</dbReference>
<dbReference type="InterPro" id="IPR013587">
    <property type="entry name" value="Nitrate/nitrite_sensing"/>
</dbReference>
<dbReference type="Pfam" id="PF07701">
    <property type="entry name" value="HNOBA"/>
    <property type="match status" value="1"/>
</dbReference>
<dbReference type="GO" id="GO:0004383">
    <property type="term" value="F:guanylate cyclase activity"/>
    <property type="evidence" value="ECO:0007669"/>
    <property type="project" value="UniProtKB-EC"/>
</dbReference>
<dbReference type="PROSITE" id="PS50125">
    <property type="entry name" value="GUANYLATE_CYCLASE_2"/>
    <property type="match status" value="1"/>
</dbReference>
<keyword evidence="10" id="KW-0325">Glycoprotein</keyword>
<keyword evidence="12" id="KW-0141">cGMP biosynthesis</keyword>
<evidence type="ECO:0000256" key="1">
    <source>
        <dbReference type="ARBA" id="ARBA00004479"/>
    </source>
</evidence>
<keyword evidence="8 13" id="KW-0472">Membrane</keyword>
<gene>
    <name evidence="15" type="primary">Npr1</name>
    <name evidence="15" type="ORF">AWC38_SpisGene21931</name>
</gene>
<dbReference type="Gene3D" id="3.30.70.1230">
    <property type="entry name" value="Nucleotide cyclase"/>
    <property type="match status" value="1"/>
</dbReference>
<dbReference type="Pfam" id="PF00211">
    <property type="entry name" value="Guanylate_cyc"/>
    <property type="match status" value="1"/>
</dbReference>
<dbReference type="EMBL" id="LSMT01000866">
    <property type="protein sequence ID" value="PFX13949.1"/>
    <property type="molecule type" value="Genomic_DNA"/>
</dbReference>
<evidence type="ECO:0000256" key="12">
    <source>
        <dbReference type="ARBA" id="ARBA00023293"/>
    </source>
</evidence>
<evidence type="ECO:0000256" key="5">
    <source>
        <dbReference type="ARBA" id="ARBA00022741"/>
    </source>
</evidence>
<keyword evidence="5" id="KW-0547">Nucleotide-binding</keyword>
<feature type="transmembrane region" description="Helical" evidence="13">
    <location>
        <begin position="335"/>
        <end position="355"/>
    </location>
</feature>
<evidence type="ECO:0000256" key="7">
    <source>
        <dbReference type="ARBA" id="ARBA00023134"/>
    </source>
</evidence>
<dbReference type="InterPro" id="IPR011645">
    <property type="entry name" value="HNOB_dom_associated"/>
</dbReference>
<reference evidence="16" key="1">
    <citation type="journal article" date="2017" name="bioRxiv">
        <title>Comparative analysis of the genomes of Stylophora pistillata and Acropora digitifera provides evidence for extensive differences between species of corals.</title>
        <authorList>
            <person name="Voolstra C.R."/>
            <person name="Li Y."/>
            <person name="Liew Y.J."/>
            <person name="Baumgarten S."/>
            <person name="Zoccola D."/>
            <person name="Flot J.-F."/>
            <person name="Tambutte S."/>
            <person name="Allemand D."/>
            <person name="Aranda M."/>
        </authorList>
    </citation>
    <scope>NUCLEOTIDE SEQUENCE [LARGE SCALE GENOMIC DNA]</scope>
</reference>
<proteinExistence type="predicted"/>
<sequence length="618" mass="70031">MKKTSQVKPIFDLRMEEKITTPKSITRTTRRVRMAIMVVMCLIGMTGLTVLTILDALKANQVTAQTKALQASVTLSIEVAELIHKLQIERGTRVLHFSSDADKGLWPDVLQVANKTDEVAENLASWPQDHLETYHFNSLETFMALINNHRRSHPPGNSSIVEEISFYTQTISNLFDWSFRNVQQSDQDILSDYIGYQMLLIGKEKTGIERALGGSYFSRGFFRNTSDLLWYAEQNHVGREKLHTSMQLMPEIEAIYNKTVEASNKTVLVTVEKKRKVILGNKKQNASVELGVEWFHLMTVYINALLQVQKEVGKLILDKLAEDVSLAETDSILKFSVFGFVLLLMPCFVFIVYTIQRYASKLHQTTKQLKEEKHRADCLLYQMLPYPVAEQLKGGQTVTAEQFESVTVFFSDIVDFTQICATISPMEVTQMLNQLYGIFDNHIDKYDVYKVETIGDAYMVVSGLPEKNGHNHVTEVALMALHLVELMKSVHFGSDDGRDLSVRIGIHTGPCAAGVVGNKMPRYCLFGDTVNTASRMQTTGLPQKIHVSKDTKDMLESTDGYHLEFRGLVDVKGKGAMETYWLLDNTPPCVSQTYERPDMASISRFEITLQNRNEEVIY</sequence>
<evidence type="ECO:0000256" key="6">
    <source>
        <dbReference type="ARBA" id="ARBA00022989"/>
    </source>
</evidence>
<dbReference type="GO" id="GO:0007168">
    <property type="term" value="P:receptor guanylyl cyclase signaling pathway"/>
    <property type="evidence" value="ECO:0007669"/>
    <property type="project" value="TreeGrafter"/>
</dbReference>
<dbReference type="STRING" id="50429.A0A2B4RAW1"/>
<evidence type="ECO:0000259" key="14">
    <source>
        <dbReference type="PROSITE" id="PS50125"/>
    </source>
</evidence>
<dbReference type="GO" id="GO:0035556">
    <property type="term" value="P:intracellular signal transduction"/>
    <property type="evidence" value="ECO:0007669"/>
    <property type="project" value="InterPro"/>
</dbReference>
<feature type="domain" description="Guanylate cyclase" evidence="14">
    <location>
        <begin position="407"/>
        <end position="537"/>
    </location>
</feature>
<evidence type="ECO:0000256" key="9">
    <source>
        <dbReference type="ARBA" id="ARBA00023170"/>
    </source>
</evidence>
<dbReference type="InterPro" id="IPR050401">
    <property type="entry name" value="Cyclic_nucleotide_synthase"/>
</dbReference>
<dbReference type="EC" id="4.6.1.2" evidence="2"/>
<evidence type="ECO:0000256" key="8">
    <source>
        <dbReference type="ARBA" id="ARBA00023136"/>
    </source>
</evidence>
<name>A0A2B4RAW1_STYPI</name>
<dbReference type="FunFam" id="3.30.70.1230:FF:000004">
    <property type="entry name" value="Guanylate cyclase"/>
    <property type="match status" value="1"/>
</dbReference>
<feature type="transmembrane region" description="Helical" evidence="13">
    <location>
        <begin position="34"/>
        <end position="54"/>
    </location>
</feature>
<dbReference type="AlphaFoldDB" id="A0A2B4RAW1"/>
<keyword evidence="9 15" id="KW-0675">Receptor</keyword>
<dbReference type="PANTHER" id="PTHR11920">
    <property type="entry name" value="GUANYLYL CYCLASE"/>
    <property type="match status" value="1"/>
</dbReference>
<evidence type="ECO:0000313" key="15">
    <source>
        <dbReference type="EMBL" id="PFX13949.1"/>
    </source>
</evidence>
<dbReference type="InterPro" id="IPR029787">
    <property type="entry name" value="Nucleotide_cyclase"/>
</dbReference>
<keyword evidence="7" id="KW-0342">GTP-binding</keyword>
<comment type="caution">
    <text evidence="15">The sequence shown here is derived from an EMBL/GenBank/DDBJ whole genome shotgun (WGS) entry which is preliminary data.</text>
</comment>
<dbReference type="OrthoDB" id="60033at2759"/>
<dbReference type="PANTHER" id="PTHR11920:SF335">
    <property type="entry name" value="GUANYLATE CYCLASE"/>
    <property type="match status" value="1"/>
</dbReference>
<evidence type="ECO:0000256" key="11">
    <source>
        <dbReference type="ARBA" id="ARBA00023239"/>
    </source>
</evidence>